<name>F9WAL0_TRYCI</name>
<gene>
    <name evidence="2" type="ORF">TCIL3000_0_49200</name>
</gene>
<proteinExistence type="predicted"/>
<comment type="caution">
    <text evidence="2">The sequence shown here is derived from an EMBL/GenBank/DDBJ whole genome shotgun (WGS) entry which is preliminary data.</text>
</comment>
<evidence type="ECO:0000313" key="3">
    <source>
        <dbReference type="Proteomes" id="UP000000702"/>
    </source>
</evidence>
<evidence type="ECO:0000256" key="1">
    <source>
        <dbReference type="SAM" id="MobiDB-lite"/>
    </source>
</evidence>
<organism evidence="2 3">
    <name type="scientific">Trypanosoma congolense (strain IL3000)</name>
    <dbReference type="NCBI Taxonomy" id="1068625"/>
    <lineage>
        <taxon>Eukaryota</taxon>
        <taxon>Discoba</taxon>
        <taxon>Euglenozoa</taxon>
        <taxon>Kinetoplastea</taxon>
        <taxon>Metakinetoplastina</taxon>
        <taxon>Trypanosomatida</taxon>
        <taxon>Trypanosomatidae</taxon>
        <taxon>Trypanosoma</taxon>
        <taxon>Nannomonas</taxon>
    </lineage>
</organism>
<evidence type="ECO:0000313" key="2">
    <source>
        <dbReference type="EMBL" id="CCD14280.1"/>
    </source>
</evidence>
<reference evidence="2 3" key="2">
    <citation type="journal article" date="2012" name="Proc. Natl. Acad. Sci. U.S.A.">
        <title>Antigenic diversity is generated by distinct evolutionary mechanisms in African trypanosome species.</title>
        <authorList>
            <person name="Jackson A.P."/>
            <person name="Berry A."/>
            <person name="Aslett M."/>
            <person name="Allison H.C."/>
            <person name="Burton P."/>
            <person name="Vavrova-Anderson J."/>
            <person name="Brown R."/>
            <person name="Browne H."/>
            <person name="Corton N."/>
            <person name="Hauser H."/>
            <person name="Gamble J."/>
            <person name="Gilderthorp R."/>
            <person name="Marcello L."/>
            <person name="McQuillan J."/>
            <person name="Otto T.D."/>
            <person name="Quail M.A."/>
            <person name="Sanders M.J."/>
            <person name="van Tonder A."/>
            <person name="Ginger M.L."/>
            <person name="Field M.C."/>
            <person name="Barry J.D."/>
            <person name="Hertz-Fowler C."/>
            <person name="Berriman M."/>
        </authorList>
    </citation>
    <scope>NUCLEOTIDE SEQUENCE [LARGE SCALE GENOMIC DNA]</scope>
    <source>
        <strain evidence="2 3">IL3000</strain>
    </source>
</reference>
<reference evidence="3" key="1">
    <citation type="submission" date="2011-07" db="EMBL/GenBank/DDBJ databases">
        <title>Divergent evolution of antigenic variation in African trypanosomes.</title>
        <authorList>
            <person name="Jackson A.P."/>
            <person name="Berry A."/>
            <person name="Allison H.C."/>
            <person name="Burton P."/>
            <person name="Anderson J."/>
            <person name="Aslett M."/>
            <person name="Brown R."/>
            <person name="Corton N."/>
            <person name="Harris D."/>
            <person name="Hauser H."/>
            <person name="Gamble J."/>
            <person name="Gilderthorp R."/>
            <person name="McQuillan J."/>
            <person name="Quail M.A."/>
            <person name="Sanders M."/>
            <person name="Van Tonder A."/>
            <person name="Ginger M.L."/>
            <person name="Donelson J.E."/>
            <person name="Field M.C."/>
            <person name="Barry J.D."/>
            <person name="Berriman M."/>
            <person name="Hertz-Fowler C."/>
        </authorList>
    </citation>
    <scope>NUCLEOTIDE SEQUENCE [LARGE SCALE GENOMIC DNA]</scope>
    <source>
        <strain evidence="3">IL3000</strain>
    </source>
</reference>
<dbReference type="Proteomes" id="UP000000702">
    <property type="component" value="Unassembled WGS sequence"/>
</dbReference>
<accession>F9WAL0</accession>
<protein>
    <submittedName>
        <fullName evidence="2">Uncharacterized protein</fullName>
    </submittedName>
</protein>
<dbReference type="AlphaFoldDB" id="F9WAL0"/>
<keyword evidence="3" id="KW-1185">Reference proteome</keyword>
<sequence>MKCSRKNRLLSPMPYGYLGEFVATLLPPVGQLVLSRLLSLPSTFGHLSPNCRCPSWDTIRLPIAHPPNSGHAPIKVSPQPPTSSVLLPDHGRHSPSKTLQNPLRSFYPSFLSLKVAHKQFHGKKLKRKTFS</sequence>
<dbReference type="EMBL" id="CAEQ01001447">
    <property type="protein sequence ID" value="CCD14280.1"/>
    <property type="molecule type" value="Genomic_DNA"/>
</dbReference>
<feature type="region of interest" description="Disordered" evidence="1">
    <location>
        <begin position="67"/>
        <end position="101"/>
    </location>
</feature>